<gene>
    <name evidence="1" type="ORF">ACG00Y_18875</name>
</gene>
<sequence>MSKRSEAATPPEVLKRLLTVATEEVLIGGQALAVWLDHYGLTLPAGAPSAISNDVDFLARSAAAASRVHAFAKAIGGKVHLPNERALTALVGQAYLDISDEEYLNVDVMFKLVGLTADEVRRETVKFDVDGMSFLVMHPLHVLRSRLVNLHKLPEKQNDKGELQLVLAIAVAREFLRRAVLTEALEDVATGRSPIQRYVNDVVVMARGDAGKKVAKRLGIRVADAIDPSLIPAGPFWDKAWPRIRPLMSPEWASQFSVPE</sequence>
<proteinExistence type="predicted"/>
<name>A0ABW7F5T4_9BURK</name>
<dbReference type="Proteomes" id="UP001606210">
    <property type="component" value="Unassembled WGS sequence"/>
</dbReference>
<dbReference type="EMBL" id="JBIGHV010000007">
    <property type="protein sequence ID" value="MFG6431992.1"/>
    <property type="molecule type" value="Genomic_DNA"/>
</dbReference>
<keyword evidence="2" id="KW-1185">Reference proteome</keyword>
<reference evidence="1 2" key="1">
    <citation type="submission" date="2024-08" db="EMBL/GenBank/DDBJ databases">
        <authorList>
            <person name="Lu H."/>
        </authorList>
    </citation>
    <scope>NUCLEOTIDE SEQUENCE [LARGE SCALE GENOMIC DNA]</scope>
    <source>
        <strain evidence="1 2">LYH14W</strain>
    </source>
</reference>
<protein>
    <submittedName>
        <fullName evidence="1">Uncharacterized protein</fullName>
    </submittedName>
</protein>
<evidence type="ECO:0000313" key="2">
    <source>
        <dbReference type="Proteomes" id="UP001606210"/>
    </source>
</evidence>
<evidence type="ECO:0000313" key="1">
    <source>
        <dbReference type="EMBL" id="MFG6431992.1"/>
    </source>
</evidence>
<organism evidence="1 2">
    <name type="scientific">Pelomonas parva</name>
    <dbReference type="NCBI Taxonomy" id="3299032"/>
    <lineage>
        <taxon>Bacteria</taxon>
        <taxon>Pseudomonadati</taxon>
        <taxon>Pseudomonadota</taxon>
        <taxon>Betaproteobacteria</taxon>
        <taxon>Burkholderiales</taxon>
        <taxon>Sphaerotilaceae</taxon>
        <taxon>Roseateles</taxon>
    </lineage>
</organism>
<comment type="caution">
    <text evidence="1">The sequence shown here is derived from an EMBL/GenBank/DDBJ whole genome shotgun (WGS) entry which is preliminary data.</text>
</comment>
<accession>A0ABW7F5T4</accession>